<proteinExistence type="predicted"/>
<evidence type="ECO:0000256" key="1">
    <source>
        <dbReference type="SAM" id="Phobius"/>
    </source>
</evidence>
<keyword evidence="1" id="KW-1133">Transmembrane helix</keyword>
<evidence type="ECO:0000313" key="3">
    <source>
        <dbReference type="Proteomes" id="UP000033035"/>
    </source>
</evidence>
<dbReference type="RefSeq" id="WP_028727621.1">
    <property type="nucleotide sequence ID" value="NZ_AUAE01000017.1"/>
</dbReference>
<accession>A0A0F5JAB1</accession>
<gene>
    <name evidence="2" type="ORF">HMPREF1536_03385</name>
</gene>
<evidence type="ECO:0000313" key="2">
    <source>
        <dbReference type="EMBL" id="KKB54465.1"/>
    </source>
</evidence>
<dbReference type="Proteomes" id="UP000033035">
    <property type="component" value="Unassembled WGS sequence"/>
</dbReference>
<keyword evidence="1" id="KW-0812">Transmembrane</keyword>
<comment type="caution">
    <text evidence="2">The sequence shown here is derived from an EMBL/GenBank/DDBJ whole genome shotgun (WGS) entry which is preliminary data.</text>
</comment>
<dbReference type="PATRIC" id="fig|1203610.3.peg.3449"/>
<feature type="transmembrane region" description="Helical" evidence="1">
    <location>
        <begin position="307"/>
        <end position="333"/>
    </location>
</feature>
<evidence type="ECO:0008006" key="4">
    <source>
        <dbReference type="Google" id="ProtNLM"/>
    </source>
</evidence>
<keyword evidence="3" id="KW-1185">Reference proteome</keyword>
<organism evidence="2 3">
    <name type="scientific">Parabacteroides gordonii MS-1 = DSM 23371</name>
    <dbReference type="NCBI Taxonomy" id="1203610"/>
    <lineage>
        <taxon>Bacteria</taxon>
        <taxon>Pseudomonadati</taxon>
        <taxon>Bacteroidota</taxon>
        <taxon>Bacteroidia</taxon>
        <taxon>Bacteroidales</taxon>
        <taxon>Tannerellaceae</taxon>
        <taxon>Parabacteroides</taxon>
    </lineage>
</organism>
<dbReference type="EMBL" id="AQHW01000016">
    <property type="protein sequence ID" value="KKB54465.1"/>
    <property type="molecule type" value="Genomic_DNA"/>
</dbReference>
<keyword evidence="1" id="KW-0472">Membrane</keyword>
<protein>
    <recommendedName>
        <fullName evidence="4">DUF4178 domain-containing protein</fullName>
    </recommendedName>
</protein>
<sequence>MAETMQLQIVKCPACNQTLTSFSAFKSTATCPRCGTVMKNPLATAKEEVRPERIIPFTTQEGDFEKCLVNTLINQDFVPKNIFESINTDNVFRAYLPMYLFEGTYQSSWSCESSYEDQKVDISRNWTDSGKTISTKTVKKWRPQNGNAAGNFAFLCLANEDSEDLPVELRNFTYQFPYDVMMSKQFDGDMLNDEDERMITIPRNADTNIVWQKHGKDLVDDTAQDAALNQIGDQEIRNFRASSSFNLATKGEYILAPFWFVYYTYNNQRYNFMMDGTGQRTSYNYPIDQDEVDFVNGKEKIKKIVKWLWLLCFVLMYLINITAGIVFLAIWFVGKFIVNKMMDNQIQAHLQESKVARQASAARLGV</sequence>
<dbReference type="HOGENOM" id="CLU_756148_0_0_10"/>
<dbReference type="STRING" id="1203610.HMPREF1536_03385"/>
<name>A0A0F5JAB1_9BACT</name>
<reference evidence="2 3" key="1">
    <citation type="submission" date="2013-04" db="EMBL/GenBank/DDBJ databases">
        <title>The Genome Sequence of Parabacteroides gordonii DSM 23371.</title>
        <authorList>
            <consortium name="The Broad Institute Genomics Platform"/>
            <person name="Earl A."/>
            <person name="Ward D."/>
            <person name="Feldgarden M."/>
            <person name="Gevers D."/>
            <person name="Martens E."/>
            <person name="Sakamoto M."/>
            <person name="Benno Y."/>
            <person name="Suzuki N."/>
            <person name="Matsunaga N."/>
            <person name="Koshihara K."/>
            <person name="Seki M."/>
            <person name="Komiya H."/>
            <person name="Walker B."/>
            <person name="Young S."/>
            <person name="Zeng Q."/>
            <person name="Gargeya S."/>
            <person name="Fitzgerald M."/>
            <person name="Haas B."/>
            <person name="Abouelleil A."/>
            <person name="Allen A.W."/>
            <person name="Alvarado L."/>
            <person name="Arachchi H.M."/>
            <person name="Berlin A.M."/>
            <person name="Chapman S.B."/>
            <person name="Gainer-Dewar J."/>
            <person name="Goldberg J."/>
            <person name="Griggs A."/>
            <person name="Gujja S."/>
            <person name="Hansen M."/>
            <person name="Howarth C."/>
            <person name="Imamovic A."/>
            <person name="Ireland A."/>
            <person name="Larimer J."/>
            <person name="McCowan C."/>
            <person name="Murphy C."/>
            <person name="Pearson M."/>
            <person name="Poon T.W."/>
            <person name="Priest M."/>
            <person name="Roberts A."/>
            <person name="Saif S."/>
            <person name="Shea T."/>
            <person name="Sisk P."/>
            <person name="Sykes S."/>
            <person name="Wortman J."/>
            <person name="Nusbaum C."/>
            <person name="Birren B."/>
        </authorList>
    </citation>
    <scope>NUCLEOTIDE SEQUENCE [LARGE SCALE GENOMIC DNA]</scope>
    <source>
        <strain evidence="2 3">MS-1</strain>
    </source>
</reference>
<dbReference type="AlphaFoldDB" id="A0A0F5JAB1"/>